<dbReference type="SUPFAM" id="SSF51366">
    <property type="entry name" value="Ribulose-phoshate binding barrel"/>
    <property type="match status" value="1"/>
</dbReference>
<dbReference type="Pfam" id="PF04131">
    <property type="entry name" value="NanE"/>
    <property type="match status" value="1"/>
</dbReference>
<evidence type="ECO:0000256" key="1">
    <source>
        <dbReference type="ARBA" id="ARBA00000056"/>
    </source>
</evidence>
<comment type="catalytic activity">
    <reaction evidence="1 7">
        <text>an N-acyl-D-glucosamine 6-phosphate = an N-acyl-D-mannosamine 6-phosphate</text>
        <dbReference type="Rhea" id="RHEA:23932"/>
        <dbReference type="ChEBI" id="CHEBI:57599"/>
        <dbReference type="ChEBI" id="CHEBI:57666"/>
        <dbReference type="EC" id="5.1.3.9"/>
    </reaction>
</comment>
<comment type="similarity">
    <text evidence="4 7">Belongs to the NanE family.</text>
</comment>
<comment type="caution">
    <text evidence="8">The sequence shown here is derived from an EMBL/GenBank/DDBJ whole genome shotgun (WGS) entry which is preliminary data.</text>
</comment>
<keyword evidence="6 7" id="KW-0119">Carbohydrate metabolism</keyword>
<dbReference type="PANTHER" id="PTHR36204">
    <property type="entry name" value="N-ACETYLMANNOSAMINE-6-PHOSPHATE 2-EPIMERASE-RELATED"/>
    <property type="match status" value="1"/>
</dbReference>
<evidence type="ECO:0000256" key="7">
    <source>
        <dbReference type="HAMAP-Rule" id="MF_01235"/>
    </source>
</evidence>
<dbReference type="CDD" id="cd04729">
    <property type="entry name" value="NanE"/>
    <property type="match status" value="1"/>
</dbReference>
<dbReference type="PANTHER" id="PTHR36204:SF1">
    <property type="entry name" value="N-ACETYLMANNOSAMINE-6-PHOSPHATE 2-EPIMERASE-RELATED"/>
    <property type="match status" value="1"/>
</dbReference>
<reference evidence="9" key="1">
    <citation type="journal article" date="2019" name="Int. J. Syst. Evol. Microbiol.">
        <title>The Global Catalogue of Microorganisms (GCM) 10K type strain sequencing project: providing services to taxonomists for standard genome sequencing and annotation.</title>
        <authorList>
            <consortium name="The Broad Institute Genomics Platform"/>
            <consortium name="The Broad Institute Genome Sequencing Center for Infectious Disease"/>
            <person name="Wu L."/>
            <person name="Ma J."/>
        </authorList>
    </citation>
    <scope>NUCLEOTIDE SEQUENCE [LARGE SCALE GENOMIC DNA]</scope>
    <source>
        <strain evidence="9">JCM 16949</strain>
    </source>
</reference>
<comment type="function">
    <text evidence="2 7">Converts N-acetylmannosamine-6-phosphate (ManNAc-6-P) to N-acetylglucosamine-6-phosphate (GlcNAc-6-P).</text>
</comment>
<dbReference type="InterPro" id="IPR013785">
    <property type="entry name" value="Aldolase_TIM"/>
</dbReference>
<name>A0ABP7EZ48_9MICO</name>
<evidence type="ECO:0000256" key="6">
    <source>
        <dbReference type="ARBA" id="ARBA00023277"/>
    </source>
</evidence>
<keyword evidence="9" id="KW-1185">Reference proteome</keyword>
<comment type="pathway">
    <text evidence="3 7">Amino-sugar metabolism; N-acetylneuraminate degradation; D-fructose 6-phosphate from N-acetylneuraminate: step 3/5.</text>
</comment>
<accession>A0ABP7EZ48</accession>
<evidence type="ECO:0000256" key="3">
    <source>
        <dbReference type="ARBA" id="ARBA00005081"/>
    </source>
</evidence>
<dbReference type="EMBL" id="BAABAE010000001">
    <property type="protein sequence ID" value="GAA3728112.1"/>
    <property type="molecule type" value="Genomic_DNA"/>
</dbReference>
<protein>
    <recommendedName>
        <fullName evidence="7">Putative N-acetylmannosamine-6-phosphate 2-epimerase</fullName>
        <ecNumber evidence="7">5.1.3.9</ecNumber>
    </recommendedName>
    <alternativeName>
        <fullName evidence="7">ManNAc-6-P epimerase</fullName>
    </alternativeName>
</protein>
<sequence length="226" mass="23158">MSTGILESLRGGLIVSCQAYPGEPLRDPAILRQLALAVVEGGAVAVRLEGLTTVRFAAEVVDVPIIGIVKEGRGPVVITPTVDRALELARAGADIVAVDGTRRSRPDGLGLREVVERLHGEAGVLVMADCGSLQDALAAEAAGADLLGTTLAGYSGERALTRGPDLELVRELASECGSPIVAEGRIRTPHEAQAALLAGAFAVCVGTAITHPASITRDFVDGLQAG</sequence>
<dbReference type="InterPro" id="IPR007260">
    <property type="entry name" value="NanE"/>
</dbReference>
<evidence type="ECO:0000313" key="9">
    <source>
        <dbReference type="Proteomes" id="UP001501004"/>
    </source>
</evidence>
<evidence type="ECO:0000256" key="5">
    <source>
        <dbReference type="ARBA" id="ARBA00023235"/>
    </source>
</evidence>
<proteinExistence type="inferred from homology"/>
<evidence type="ECO:0000313" key="8">
    <source>
        <dbReference type="EMBL" id="GAA3728112.1"/>
    </source>
</evidence>
<dbReference type="InterPro" id="IPR011060">
    <property type="entry name" value="RibuloseP-bd_barrel"/>
</dbReference>
<dbReference type="RefSeq" id="WP_344752663.1">
    <property type="nucleotide sequence ID" value="NZ_BAABAE010000001.1"/>
</dbReference>
<dbReference type="HAMAP" id="MF_01235">
    <property type="entry name" value="ManNAc6P_epimer"/>
    <property type="match status" value="1"/>
</dbReference>
<gene>
    <name evidence="7" type="primary">nanE</name>
    <name evidence="8" type="ORF">GCM10022239_01140</name>
</gene>
<dbReference type="Gene3D" id="3.20.20.70">
    <property type="entry name" value="Aldolase class I"/>
    <property type="match status" value="1"/>
</dbReference>
<dbReference type="NCBIfam" id="NF002231">
    <property type="entry name" value="PRK01130.1"/>
    <property type="match status" value="1"/>
</dbReference>
<dbReference type="Proteomes" id="UP001501004">
    <property type="component" value="Unassembled WGS sequence"/>
</dbReference>
<evidence type="ECO:0000256" key="2">
    <source>
        <dbReference type="ARBA" id="ARBA00002147"/>
    </source>
</evidence>
<dbReference type="EC" id="5.1.3.9" evidence="7"/>
<evidence type="ECO:0000256" key="4">
    <source>
        <dbReference type="ARBA" id="ARBA00007439"/>
    </source>
</evidence>
<keyword evidence="5 7" id="KW-0413">Isomerase</keyword>
<organism evidence="8 9">
    <name type="scientific">Leifsonella bigeumensis</name>
    <dbReference type="NCBI Taxonomy" id="433643"/>
    <lineage>
        <taxon>Bacteria</taxon>
        <taxon>Bacillati</taxon>
        <taxon>Actinomycetota</taxon>
        <taxon>Actinomycetes</taxon>
        <taxon>Micrococcales</taxon>
        <taxon>Microbacteriaceae</taxon>
        <taxon>Leifsonella</taxon>
    </lineage>
</organism>